<dbReference type="InterPro" id="IPR011053">
    <property type="entry name" value="Single_hybrid_motif"/>
</dbReference>
<dbReference type="Gene3D" id="2.40.50.100">
    <property type="match status" value="1"/>
</dbReference>
<dbReference type="PANTHER" id="PTHR45266:SF3">
    <property type="entry name" value="OXALOACETATE DECARBOXYLASE ALPHA CHAIN"/>
    <property type="match status" value="1"/>
</dbReference>
<dbReference type="FunFam" id="2.40.50.100:FF:000003">
    <property type="entry name" value="Acetyl-CoA carboxylase biotin carboxyl carrier protein"/>
    <property type="match status" value="1"/>
</dbReference>
<dbReference type="GO" id="GO:0009317">
    <property type="term" value="C:acetyl-CoA carboxylase complex"/>
    <property type="evidence" value="ECO:0007669"/>
    <property type="project" value="InterPro"/>
</dbReference>
<name>A0A923MM48_9FIRM</name>
<keyword evidence="11" id="KW-1185">Reference proteome</keyword>
<keyword evidence="4 8" id="KW-0276">Fatty acid metabolism</keyword>
<evidence type="ECO:0000256" key="2">
    <source>
        <dbReference type="ARBA" id="ARBA00017562"/>
    </source>
</evidence>
<dbReference type="EMBL" id="JACOQI010000030">
    <property type="protein sequence ID" value="MBC5772059.1"/>
    <property type="molecule type" value="Genomic_DNA"/>
</dbReference>
<dbReference type="PROSITE" id="PS50968">
    <property type="entry name" value="BIOTINYL_LIPOYL"/>
    <property type="match status" value="1"/>
</dbReference>
<evidence type="ECO:0000256" key="1">
    <source>
        <dbReference type="ARBA" id="ARBA00005194"/>
    </source>
</evidence>
<proteinExistence type="predicted"/>
<evidence type="ECO:0000256" key="3">
    <source>
        <dbReference type="ARBA" id="ARBA00022516"/>
    </source>
</evidence>
<dbReference type="Proteomes" id="UP000620327">
    <property type="component" value="Unassembled WGS sequence"/>
</dbReference>
<dbReference type="InterPro" id="IPR001882">
    <property type="entry name" value="Biotin_BS"/>
</dbReference>
<evidence type="ECO:0000313" key="11">
    <source>
        <dbReference type="Proteomes" id="UP000620327"/>
    </source>
</evidence>
<comment type="function">
    <text evidence="8">This protein is a component of the acetyl coenzyme A carboxylase complex; first, biotin carboxylase catalyzes the carboxylation of the carrier protein and then the transcarboxylase transfers the carboxyl group to form malonyl-CoA.</text>
</comment>
<accession>A0A923MM48</accession>
<dbReference type="PRINTS" id="PR01071">
    <property type="entry name" value="ACOABIOTINCC"/>
</dbReference>
<reference evidence="10" key="1">
    <citation type="submission" date="2020-08" db="EMBL/GenBank/DDBJ databases">
        <title>Genome public.</title>
        <authorList>
            <person name="Liu C."/>
            <person name="Sun Q."/>
        </authorList>
    </citation>
    <scope>NUCLEOTIDE SEQUENCE</scope>
    <source>
        <strain evidence="10">BX15</strain>
    </source>
</reference>
<evidence type="ECO:0000256" key="8">
    <source>
        <dbReference type="RuleBase" id="RU364072"/>
    </source>
</evidence>
<dbReference type="RefSeq" id="WP_187016207.1">
    <property type="nucleotide sequence ID" value="NZ_JACOQI010000030.1"/>
</dbReference>
<dbReference type="PROSITE" id="PS00188">
    <property type="entry name" value="BIOTIN"/>
    <property type="match status" value="1"/>
</dbReference>
<dbReference type="NCBIfam" id="TIGR00531">
    <property type="entry name" value="BCCP"/>
    <property type="match status" value="1"/>
</dbReference>
<evidence type="ECO:0000256" key="7">
    <source>
        <dbReference type="ARBA" id="ARBA00023267"/>
    </source>
</evidence>
<evidence type="ECO:0000256" key="6">
    <source>
        <dbReference type="ARBA" id="ARBA00023160"/>
    </source>
</evidence>
<sequence length="139" mass="14697">MTNQELNDLLARFEGSSLSKLKLSTQEFTIEMERAVSAPAAPVIPAAAAAPAAPTAAEPEGDAITAPMVGTFYAASAPEQPPFVQVGDRVRKGQPVCLLEAMKMMSEIPAPCDCEITAVLKENGALVSFGEPLFRYQPC</sequence>
<evidence type="ECO:0000313" key="10">
    <source>
        <dbReference type="EMBL" id="MBC5772059.1"/>
    </source>
</evidence>
<organism evidence="10 11">
    <name type="scientific">Dysosmobacter segnis</name>
    <dbReference type="NCBI Taxonomy" id="2763042"/>
    <lineage>
        <taxon>Bacteria</taxon>
        <taxon>Bacillati</taxon>
        <taxon>Bacillota</taxon>
        <taxon>Clostridia</taxon>
        <taxon>Eubacteriales</taxon>
        <taxon>Oscillospiraceae</taxon>
        <taxon>Dysosmobacter</taxon>
    </lineage>
</organism>
<keyword evidence="3 8" id="KW-0444">Lipid biosynthesis</keyword>
<comment type="caution">
    <text evidence="10">The sequence shown here is derived from an EMBL/GenBank/DDBJ whole genome shotgun (WGS) entry which is preliminary data.</text>
</comment>
<dbReference type="SUPFAM" id="SSF51230">
    <property type="entry name" value="Single hybrid motif"/>
    <property type="match status" value="1"/>
</dbReference>
<dbReference type="GO" id="GO:0006633">
    <property type="term" value="P:fatty acid biosynthetic process"/>
    <property type="evidence" value="ECO:0007669"/>
    <property type="project" value="UniProtKB-KW"/>
</dbReference>
<dbReference type="Pfam" id="PF00364">
    <property type="entry name" value="Biotin_lipoyl"/>
    <property type="match status" value="1"/>
</dbReference>
<feature type="domain" description="Lipoyl-binding" evidence="9">
    <location>
        <begin position="53"/>
        <end position="137"/>
    </location>
</feature>
<dbReference type="PANTHER" id="PTHR45266">
    <property type="entry name" value="OXALOACETATE DECARBOXYLASE ALPHA CHAIN"/>
    <property type="match status" value="1"/>
</dbReference>
<evidence type="ECO:0000256" key="5">
    <source>
        <dbReference type="ARBA" id="ARBA00023098"/>
    </source>
</evidence>
<protein>
    <recommendedName>
        <fullName evidence="2 8">Biotin carboxyl carrier protein of acetyl-CoA carboxylase</fullName>
    </recommendedName>
</protein>
<dbReference type="GO" id="GO:0003989">
    <property type="term" value="F:acetyl-CoA carboxylase activity"/>
    <property type="evidence" value="ECO:0007669"/>
    <property type="project" value="InterPro"/>
</dbReference>
<keyword evidence="6 8" id="KW-0275">Fatty acid biosynthesis</keyword>
<comment type="pathway">
    <text evidence="1 8">Lipid metabolism; fatty acid biosynthesis.</text>
</comment>
<dbReference type="InterPro" id="IPR050709">
    <property type="entry name" value="Biotin_Carboxyl_Carrier/Decarb"/>
</dbReference>
<evidence type="ECO:0000256" key="4">
    <source>
        <dbReference type="ARBA" id="ARBA00022832"/>
    </source>
</evidence>
<dbReference type="InterPro" id="IPR001249">
    <property type="entry name" value="AcCoA_biotinCC"/>
</dbReference>
<dbReference type="InterPro" id="IPR000089">
    <property type="entry name" value="Biotin_lipoyl"/>
</dbReference>
<keyword evidence="5 8" id="KW-0443">Lipid metabolism</keyword>
<dbReference type="AlphaFoldDB" id="A0A923MM48"/>
<gene>
    <name evidence="10" type="primary">accB</name>
    <name evidence="10" type="ORF">H8Z83_17365</name>
</gene>
<dbReference type="CDD" id="cd06850">
    <property type="entry name" value="biotinyl_domain"/>
    <property type="match status" value="1"/>
</dbReference>
<evidence type="ECO:0000259" key="9">
    <source>
        <dbReference type="PROSITE" id="PS50968"/>
    </source>
</evidence>
<keyword evidence="7 8" id="KW-0092">Biotin</keyword>